<dbReference type="SUPFAM" id="SSF55031">
    <property type="entry name" value="Bacterial exopeptidase dimerisation domain"/>
    <property type="match status" value="1"/>
</dbReference>
<dbReference type="Gene3D" id="3.30.70.360">
    <property type="match status" value="1"/>
</dbReference>
<feature type="binding site" evidence="2">
    <location>
        <position position="104"/>
    </location>
    <ligand>
        <name>Mn(2+)</name>
        <dbReference type="ChEBI" id="CHEBI:29035"/>
        <label>2</label>
    </ligand>
</feature>
<feature type="domain" description="Peptidase M20 dimerisation" evidence="3">
    <location>
        <begin position="183"/>
        <end position="280"/>
    </location>
</feature>
<feature type="binding site" evidence="2">
    <location>
        <position position="362"/>
    </location>
    <ligand>
        <name>Mn(2+)</name>
        <dbReference type="ChEBI" id="CHEBI:29035"/>
        <label>2</label>
    </ligand>
</feature>
<evidence type="ECO:0000256" key="2">
    <source>
        <dbReference type="PIRSR" id="PIRSR005962-1"/>
    </source>
</evidence>
<keyword evidence="1" id="KW-0378">Hydrolase</keyword>
<comment type="caution">
    <text evidence="4">The sequence shown here is derived from an EMBL/GenBank/DDBJ whole genome shotgun (WGS) entry which is preliminary data.</text>
</comment>
<sequence length="397" mass="43764">MINLEVNINQLFPQLVKWRRHFHQYPELSFQEIHTAESIKKHLSDLGLVVKKHVGGGGVTGFLQGGKPGPTIALRADMDALPIQDEKKCDYHSRVPGVMHACGHDGHMAMLMGTASILTSVKKELSGNVLFLFQHAEEQLPGGAIQMIEDGVLDDVDLIYGIHLWTPLPSGVIGVCEGEMMAGTDSFEIEIMGKGGHGGLPHEAVDAVVVAAHVTVNLQTLISRYTDPLQAGVISIGTVVGGQGFNVIAERCKLTGTTRSFSRSMRSEILSKMELVIKHTCEMYGATYRFSFIEGYPPVVNHLQEARQVAKSASKIFEQKQIWELRPVMAAEDFSYYLQIKKGSYIFIGAGMKNESANQPHHHPQFDFDEQAMKTGVKLFCQIVLDHLKSGMNPSIE</sequence>
<dbReference type="InterPro" id="IPR017439">
    <property type="entry name" value="Amidohydrolase"/>
</dbReference>
<accession>A0A926N7D0</accession>
<dbReference type="GO" id="GO:0019877">
    <property type="term" value="P:diaminopimelate biosynthetic process"/>
    <property type="evidence" value="ECO:0007669"/>
    <property type="project" value="UniProtKB-ARBA"/>
</dbReference>
<evidence type="ECO:0000259" key="3">
    <source>
        <dbReference type="Pfam" id="PF07687"/>
    </source>
</evidence>
<dbReference type="Gene3D" id="3.40.630.10">
    <property type="entry name" value="Zn peptidases"/>
    <property type="match status" value="1"/>
</dbReference>
<dbReference type="PANTHER" id="PTHR11014:SF63">
    <property type="entry name" value="METALLOPEPTIDASE, PUTATIVE (AFU_ORTHOLOGUE AFUA_6G09600)-RELATED"/>
    <property type="match status" value="1"/>
</dbReference>
<organism evidence="4 5">
    <name type="scientific">Polycladospora coralii</name>
    <dbReference type="NCBI Taxonomy" id="2771432"/>
    <lineage>
        <taxon>Bacteria</taxon>
        <taxon>Bacillati</taxon>
        <taxon>Bacillota</taxon>
        <taxon>Bacilli</taxon>
        <taxon>Bacillales</taxon>
        <taxon>Thermoactinomycetaceae</taxon>
        <taxon>Polycladospora</taxon>
    </lineage>
</organism>
<evidence type="ECO:0000256" key="1">
    <source>
        <dbReference type="ARBA" id="ARBA00022801"/>
    </source>
</evidence>
<evidence type="ECO:0000313" key="4">
    <source>
        <dbReference type="EMBL" id="MBD1370957.1"/>
    </source>
</evidence>
<dbReference type="InterPro" id="IPR036264">
    <property type="entry name" value="Bact_exopeptidase_dim_dom"/>
</dbReference>
<protein>
    <submittedName>
        <fullName evidence="4">Amidohydrolase</fullName>
    </submittedName>
</protein>
<dbReference type="EMBL" id="JACXAH010000002">
    <property type="protein sequence ID" value="MBD1370957.1"/>
    <property type="molecule type" value="Genomic_DNA"/>
</dbReference>
<keyword evidence="5" id="KW-1185">Reference proteome</keyword>
<feature type="binding site" evidence="2">
    <location>
        <position position="138"/>
    </location>
    <ligand>
        <name>Mn(2+)</name>
        <dbReference type="ChEBI" id="CHEBI:29035"/>
        <label>2</label>
    </ligand>
</feature>
<dbReference type="SUPFAM" id="SSF53187">
    <property type="entry name" value="Zn-dependent exopeptidases"/>
    <property type="match status" value="1"/>
</dbReference>
<dbReference type="FunFam" id="3.30.70.360:FF:000001">
    <property type="entry name" value="N-acetyldiaminopimelate deacetylase"/>
    <property type="match status" value="1"/>
</dbReference>
<dbReference type="NCBIfam" id="TIGR01891">
    <property type="entry name" value="amidohydrolases"/>
    <property type="match status" value="1"/>
</dbReference>
<dbReference type="Proteomes" id="UP000661691">
    <property type="component" value="Unassembled WGS sequence"/>
</dbReference>
<keyword evidence="2" id="KW-0464">Manganese</keyword>
<dbReference type="GO" id="GO:0046872">
    <property type="term" value="F:metal ion binding"/>
    <property type="evidence" value="ECO:0007669"/>
    <property type="project" value="UniProtKB-KW"/>
</dbReference>
<dbReference type="PANTHER" id="PTHR11014">
    <property type="entry name" value="PEPTIDASE M20 FAMILY MEMBER"/>
    <property type="match status" value="1"/>
</dbReference>
<dbReference type="GO" id="GO:0050118">
    <property type="term" value="F:N-acetyldiaminopimelate deacetylase activity"/>
    <property type="evidence" value="ECO:0007669"/>
    <property type="project" value="UniProtKB-ARBA"/>
</dbReference>
<dbReference type="InterPro" id="IPR002933">
    <property type="entry name" value="Peptidase_M20"/>
</dbReference>
<dbReference type="Pfam" id="PF01546">
    <property type="entry name" value="Peptidase_M20"/>
    <property type="match status" value="1"/>
</dbReference>
<dbReference type="AlphaFoldDB" id="A0A926N7D0"/>
<proteinExistence type="predicted"/>
<dbReference type="InterPro" id="IPR011650">
    <property type="entry name" value="Peptidase_M20_dimer"/>
</dbReference>
<gene>
    <name evidence="4" type="ORF">IC620_01090</name>
</gene>
<dbReference type="Pfam" id="PF07687">
    <property type="entry name" value="M20_dimer"/>
    <property type="match status" value="1"/>
</dbReference>
<reference evidence="4" key="1">
    <citation type="submission" date="2020-09" db="EMBL/GenBank/DDBJ databases">
        <title>A novel bacterium of genus Hazenella, isolated from South China Sea.</title>
        <authorList>
            <person name="Huang H."/>
            <person name="Mo K."/>
            <person name="Hu Y."/>
        </authorList>
    </citation>
    <scope>NUCLEOTIDE SEQUENCE</scope>
    <source>
        <strain evidence="4">IB182357</strain>
    </source>
</reference>
<name>A0A926N7D0_9BACL</name>
<evidence type="ECO:0000313" key="5">
    <source>
        <dbReference type="Proteomes" id="UP000661691"/>
    </source>
</evidence>
<dbReference type="PIRSF" id="PIRSF005962">
    <property type="entry name" value="Pept_M20D_amidohydro"/>
    <property type="match status" value="1"/>
</dbReference>
<comment type="cofactor">
    <cofactor evidence="2">
        <name>Mn(2+)</name>
        <dbReference type="ChEBI" id="CHEBI:29035"/>
    </cofactor>
    <text evidence="2">The Mn(2+) ion enhances activity.</text>
</comment>
<keyword evidence="2" id="KW-0479">Metal-binding</keyword>
<feature type="binding site" evidence="2">
    <location>
        <position position="163"/>
    </location>
    <ligand>
        <name>Mn(2+)</name>
        <dbReference type="ChEBI" id="CHEBI:29035"/>
        <label>2</label>
    </ligand>
</feature>
<feature type="binding site" evidence="2">
    <location>
        <position position="102"/>
    </location>
    <ligand>
        <name>Mn(2+)</name>
        <dbReference type="ChEBI" id="CHEBI:29035"/>
        <label>2</label>
    </ligand>
</feature>
<dbReference type="RefSeq" id="WP_191139142.1">
    <property type="nucleotide sequence ID" value="NZ_JACXAG020000002.1"/>
</dbReference>